<evidence type="ECO:0000313" key="3">
    <source>
        <dbReference type="Proteomes" id="UP000011096"/>
    </source>
</evidence>
<name>A0A7J6III5_COLFN</name>
<dbReference type="InParanoid" id="A0A7J6III5"/>
<gene>
    <name evidence="2" type="ORF">CGGC5_v015269</name>
</gene>
<dbReference type="EMBL" id="ANPB02000009">
    <property type="protein sequence ID" value="KAF4475943.1"/>
    <property type="molecule type" value="Genomic_DNA"/>
</dbReference>
<reference evidence="2 3" key="1">
    <citation type="submission" date="2012-08" db="EMBL/GenBank/DDBJ databases">
        <authorList>
            <person name="Gan P.H.P."/>
            <person name="Ikeda K."/>
            <person name="Irieda H."/>
            <person name="Narusaka M."/>
            <person name="O'Connell R.J."/>
            <person name="Narusaka Y."/>
            <person name="Takano Y."/>
            <person name="Kubo Y."/>
            <person name="Shirasu K."/>
        </authorList>
    </citation>
    <scope>NUCLEOTIDE SEQUENCE [LARGE SCALE GENOMIC DNA]</scope>
    <source>
        <strain evidence="2 3">Nara gc5</strain>
    </source>
</reference>
<feature type="chain" id="PRO_5029694790" description="Idi-2" evidence="1">
    <location>
        <begin position="21"/>
        <end position="147"/>
    </location>
</feature>
<evidence type="ECO:0008006" key="4">
    <source>
        <dbReference type="Google" id="ProtNLM"/>
    </source>
</evidence>
<keyword evidence="1" id="KW-0732">Signal</keyword>
<dbReference type="AlphaFoldDB" id="A0A7J6III5"/>
<comment type="caution">
    <text evidence="2">The sequence shown here is derived from an EMBL/GenBank/DDBJ whole genome shotgun (WGS) entry which is preliminary data.</text>
</comment>
<dbReference type="OrthoDB" id="3660930at2759"/>
<organism evidence="2 3">
    <name type="scientific">Colletotrichum fructicola (strain Nara gc5)</name>
    <name type="common">Anthracnose fungus</name>
    <name type="synonym">Colletotrichum gloeosporioides (strain Nara gc5)</name>
    <dbReference type="NCBI Taxonomy" id="1213859"/>
    <lineage>
        <taxon>Eukaryota</taxon>
        <taxon>Fungi</taxon>
        <taxon>Dikarya</taxon>
        <taxon>Ascomycota</taxon>
        <taxon>Pezizomycotina</taxon>
        <taxon>Sordariomycetes</taxon>
        <taxon>Hypocreomycetidae</taxon>
        <taxon>Glomerellales</taxon>
        <taxon>Glomerellaceae</taxon>
        <taxon>Colletotrichum</taxon>
        <taxon>Colletotrichum gloeosporioides species complex</taxon>
    </lineage>
</organism>
<dbReference type="RefSeq" id="XP_031880928.1">
    <property type="nucleotide sequence ID" value="XM_032022208.1"/>
</dbReference>
<dbReference type="GeneID" id="43606403"/>
<protein>
    <recommendedName>
        <fullName evidence="4">Idi-2</fullName>
    </recommendedName>
</protein>
<evidence type="ECO:0000256" key="1">
    <source>
        <dbReference type="SAM" id="SignalP"/>
    </source>
</evidence>
<sequence>MKLTTTALLTLAAHLSLTSAGPALTAAEECGPLGVMSSTDAATKAGISPADIRKCKEHPLSLVSPRDTAADATDATVFARDCWWGDNYGCTDGYCWEKCNPEKGHWCWTAWGDGFGDWRKCKGKGECEPVKNAACGQGNCEKCGCSC</sequence>
<evidence type="ECO:0000313" key="2">
    <source>
        <dbReference type="EMBL" id="KAF4475943.1"/>
    </source>
</evidence>
<feature type="signal peptide" evidence="1">
    <location>
        <begin position="1"/>
        <end position="20"/>
    </location>
</feature>
<reference evidence="2 3" key="2">
    <citation type="submission" date="2020-04" db="EMBL/GenBank/DDBJ databases">
        <title>Genome sequencing and assembly of multiple isolates from the Colletotrichum gloeosporioides species complex.</title>
        <authorList>
            <person name="Gan P."/>
            <person name="Shirasu K."/>
        </authorList>
    </citation>
    <scope>NUCLEOTIDE SEQUENCE [LARGE SCALE GENOMIC DNA]</scope>
    <source>
        <strain evidence="2 3">Nara gc5</strain>
    </source>
</reference>
<accession>A0A7J6III5</accession>
<keyword evidence="3" id="KW-1185">Reference proteome</keyword>
<proteinExistence type="predicted"/>
<dbReference type="Proteomes" id="UP000011096">
    <property type="component" value="Unassembled WGS sequence"/>
</dbReference>